<evidence type="ECO:0000313" key="5">
    <source>
        <dbReference type="Proteomes" id="UP000319722"/>
    </source>
</evidence>
<evidence type="ECO:0000313" key="4">
    <source>
        <dbReference type="EMBL" id="TWD90882.1"/>
    </source>
</evidence>
<dbReference type="InterPro" id="IPR013096">
    <property type="entry name" value="Cupin_2"/>
</dbReference>
<dbReference type="EMBL" id="VIVL01000001">
    <property type="protein sequence ID" value="TWD90882.1"/>
    <property type="molecule type" value="Genomic_DNA"/>
</dbReference>
<dbReference type="InterPro" id="IPR050807">
    <property type="entry name" value="TransReg_Diox_bact_type"/>
</dbReference>
<proteinExistence type="predicted"/>
<dbReference type="PROSITE" id="PS50943">
    <property type="entry name" value="HTH_CROC1"/>
    <property type="match status" value="1"/>
</dbReference>
<dbReference type="InterPro" id="IPR010982">
    <property type="entry name" value="Lambda_DNA-bd_dom_sf"/>
</dbReference>
<reference evidence="4 5" key="1">
    <citation type="submission" date="2019-06" db="EMBL/GenBank/DDBJ databases">
        <title>Sorghum-associated microbial communities from plants grown in Nebraska, USA.</title>
        <authorList>
            <person name="Schachtman D."/>
        </authorList>
    </citation>
    <scope>NUCLEOTIDE SEQUENCE [LARGE SCALE GENOMIC DNA]</scope>
    <source>
        <strain evidence="4 5">T529</strain>
    </source>
</reference>
<dbReference type="Gene3D" id="2.60.120.10">
    <property type="entry name" value="Jelly Rolls"/>
    <property type="match status" value="1"/>
</dbReference>
<gene>
    <name evidence="4" type="ORF">FB547_101551</name>
</gene>
<dbReference type="SUPFAM" id="SSF47413">
    <property type="entry name" value="lambda repressor-like DNA-binding domains"/>
    <property type="match status" value="1"/>
</dbReference>
<dbReference type="PANTHER" id="PTHR46797">
    <property type="entry name" value="HTH-TYPE TRANSCRIPTIONAL REGULATOR"/>
    <property type="match status" value="1"/>
</dbReference>
<dbReference type="PANTHER" id="PTHR46797:SF2">
    <property type="entry name" value="TRANSCRIPTIONAL REGULATOR"/>
    <property type="match status" value="1"/>
</dbReference>
<evidence type="ECO:0000256" key="2">
    <source>
        <dbReference type="SAM" id="MobiDB-lite"/>
    </source>
</evidence>
<dbReference type="GO" id="GO:0003700">
    <property type="term" value="F:DNA-binding transcription factor activity"/>
    <property type="evidence" value="ECO:0007669"/>
    <property type="project" value="TreeGrafter"/>
</dbReference>
<sequence length="211" mass="23023">MRTAKTTKKNTADSSAPLPDDDSLAFTALGPRLKHARMVRSLTLKALADAAGCSESLLSRVERGQVMPSLANLHRLARALDTNVAELTAAFAPPSSPVTRAAERPVIEFTGARGKKSGVKLERVIVPIRGQLMQADIHVLEPKAESLEQIAHSGEEVGYVIEGEFELRLRDEVYRLSTGDSFYFSSDVPHSYRNPGKTPARVLWVNTPATF</sequence>
<dbReference type="InterPro" id="IPR001387">
    <property type="entry name" value="Cro/C1-type_HTH"/>
</dbReference>
<feature type="domain" description="HTH cro/C1-type" evidence="3">
    <location>
        <begin position="33"/>
        <end position="87"/>
    </location>
</feature>
<organism evidence="4 5">
    <name type="scientific">Variovorax beijingensis</name>
    <dbReference type="NCBI Taxonomy" id="2496117"/>
    <lineage>
        <taxon>Bacteria</taxon>
        <taxon>Pseudomonadati</taxon>
        <taxon>Pseudomonadota</taxon>
        <taxon>Betaproteobacteria</taxon>
        <taxon>Burkholderiales</taxon>
        <taxon>Comamonadaceae</taxon>
        <taxon>Variovorax</taxon>
    </lineage>
</organism>
<accession>A0A561CIJ7</accession>
<dbReference type="SUPFAM" id="SSF51182">
    <property type="entry name" value="RmlC-like cupins"/>
    <property type="match status" value="1"/>
</dbReference>
<evidence type="ECO:0000256" key="1">
    <source>
        <dbReference type="ARBA" id="ARBA00023125"/>
    </source>
</evidence>
<dbReference type="CDD" id="cd02209">
    <property type="entry name" value="cupin_XRE_C"/>
    <property type="match status" value="1"/>
</dbReference>
<evidence type="ECO:0000259" key="3">
    <source>
        <dbReference type="PROSITE" id="PS50943"/>
    </source>
</evidence>
<comment type="caution">
    <text evidence="4">The sequence shown here is derived from an EMBL/GenBank/DDBJ whole genome shotgun (WGS) entry which is preliminary data.</text>
</comment>
<keyword evidence="1" id="KW-0238">DNA-binding</keyword>
<dbReference type="GO" id="GO:0005829">
    <property type="term" value="C:cytosol"/>
    <property type="evidence" value="ECO:0007669"/>
    <property type="project" value="TreeGrafter"/>
</dbReference>
<dbReference type="RefSeq" id="WP_145739438.1">
    <property type="nucleotide sequence ID" value="NZ_VIVL01000001.1"/>
</dbReference>
<dbReference type="OrthoDB" id="9814751at2"/>
<dbReference type="SMART" id="SM00530">
    <property type="entry name" value="HTH_XRE"/>
    <property type="match status" value="1"/>
</dbReference>
<protein>
    <submittedName>
        <fullName evidence="4">XRE family transcriptional regulator</fullName>
    </submittedName>
</protein>
<dbReference type="Proteomes" id="UP000319722">
    <property type="component" value="Unassembled WGS sequence"/>
</dbReference>
<dbReference type="AlphaFoldDB" id="A0A561CIJ7"/>
<name>A0A561CIJ7_9BURK</name>
<dbReference type="GO" id="GO:0003677">
    <property type="term" value="F:DNA binding"/>
    <property type="evidence" value="ECO:0007669"/>
    <property type="project" value="UniProtKB-KW"/>
</dbReference>
<dbReference type="CDD" id="cd00093">
    <property type="entry name" value="HTH_XRE"/>
    <property type="match status" value="1"/>
</dbReference>
<dbReference type="Gene3D" id="1.10.260.40">
    <property type="entry name" value="lambda repressor-like DNA-binding domains"/>
    <property type="match status" value="1"/>
</dbReference>
<dbReference type="InterPro" id="IPR011051">
    <property type="entry name" value="RmlC_Cupin_sf"/>
</dbReference>
<dbReference type="InterPro" id="IPR014710">
    <property type="entry name" value="RmlC-like_jellyroll"/>
</dbReference>
<feature type="region of interest" description="Disordered" evidence="2">
    <location>
        <begin position="1"/>
        <end position="21"/>
    </location>
</feature>
<dbReference type="Pfam" id="PF07883">
    <property type="entry name" value="Cupin_2"/>
    <property type="match status" value="1"/>
</dbReference>
<dbReference type="Pfam" id="PF13560">
    <property type="entry name" value="HTH_31"/>
    <property type="match status" value="1"/>
</dbReference>